<accession>C7NG46</accession>
<dbReference type="SUPFAM" id="SSF56219">
    <property type="entry name" value="DNase I-like"/>
    <property type="match status" value="1"/>
</dbReference>
<dbReference type="Pfam" id="PF03372">
    <property type="entry name" value="Exo_endo_phos"/>
    <property type="match status" value="1"/>
</dbReference>
<name>C7NG46_KYTSD</name>
<dbReference type="Gene3D" id="3.60.10.10">
    <property type="entry name" value="Endonuclease/exonuclease/phosphatase"/>
    <property type="match status" value="1"/>
</dbReference>
<dbReference type="InterPro" id="IPR005135">
    <property type="entry name" value="Endo/exonuclease/phosphatase"/>
</dbReference>
<dbReference type="eggNOG" id="COG3021">
    <property type="taxonomic scope" value="Bacteria"/>
</dbReference>
<feature type="transmembrane region" description="Helical" evidence="1">
    <location>
        <begin position="96"/>
        <end position="114"/>
    </location>
</feature>
<sequence length="365" mass="38186">MKTSRHEARNGARGGRWWQVLGVAVAVVCGLGLLALAVLAWWPGAAFSQWASTQWFVAQGIAFPTVGGVAVLVVSALVLGLALLRWKRHRSQVARWFAIAALPGLLAGVGLVAFPGGPPWSSGPRAVTDQSAGEAAPVSVLSVVTYNSLGSLTASDLERLESEFQPDLLVLPETSHARAQAAVDAAGWPGTAVTHGLAARTAPESSPIEATTVLLRDGLPEYTPAEAEPSLQGNVRLEPTEPGQPLVLGVHYAPPLPGFMSLWRDDLSRSVAEAEAAAQDGPVVLVGDLNATMRHGALAGMEGLVDTARACGRPEGTWPSHWPAWGRSAIDHVLVSEGAEVLSCQALRLSGSDHLAYATTVRFPG</sequence>
<proteinExistence type="predicted"/>
<keyword evidence="1" id="KW-0472">Membrane</keyword>
<dbReference type="HOGENOM" id="CLU_052333_2_1_11"/>
<dbReference type="InterPro" id="IPR036691">
    <property type="entry name" value="Endo/exonu/phosph_ase_sf"/>
</dbReference>
<dbReference type="KEGG" id="kse:Ksed_10000"/>
<evidence type="ECO:0000256" key="1">
    <source>
        <dbReference type="SAM" id="Phobius"/>
    </source>
</evidence>
<keyword evidence="1" id="KW-1133">Transmembrane helix</keyword>
<protein>
    <submittedName>
        <fullName evidence="3">Uncharacterized conserved protein</fullName>
    </submittedName>
</protein>
<evidence type="ECO:0000313" key="3">
    <source>
        <dbReference type="EMBL" id="ACV06046.1"/>
    </source>
</evidence>
<feature type="transmembrane region" description="Helical" evidence="1">
    <location>
        <begin position="20"/>
        <end position="42"/>
    </location>
</feature>
<dbReference type="Proteomes" id="UP000006666">
    <property type="component" value="Chromosome"/>
</dbReference>
<feature type="transmembrane region" description="Helical" evidence="1">
    <location>
        <begin position="62"/>
        <end position="84"/>
    </location>
</feature>
<evidence type="ECO:0000259" key="2">
    <source>
        <dbReference type="Pfam" id="PF03372"/>
    </source>
</evidence>
<dbReference type="AlphaFoldDB" id="C7NG46"/>
<dbReference type="GO" id="GO:0003824">
    <property type="term" value="F:catalytic activity"/>
    <property type="evidence" value="ECO:0007669"/>
    <property type="project" value="InterPro"/>
</dbReference>
<dbReference type="RefSeq" id="WP_015778991.1">
    <property type="nucleotide sequence ID" value="NC_013169.1"/>
</dbReference>
<reference evidence="3 4" key="1">
    <citation type="journal article" date="2009" name="Stand. Genomic Sci.">
        <title>Complete genome sequence of Kytococcus sedentarius type strain (541).</title>
        <authorList>
            <person name="Sims D."/>
            <person name="Brettin T."/>
            <person name="Detter J.C."/>
            <person name="Han C."/>
            <person name="Lapidus A."/>
            <person name="Copeland A."/>
            <person name="Glavina Del Rio T."/>
            <person name="Nolan M."/>
            <person name="Chen F."/>
            <person name="Lucas S."/>
            <person name="Tice H."/>
            <person name="Cheng J.F."/>
            <person name="Bruce D."/>
            <person name="Goodwin L."/>
            <person name="Pitluck S."/>
            <person name="Ovchinnikova G."/>
            <person name="Pati A."/>
            <person name="Ivanova N."/>
            <person name="Mavrommatis K."/>
            <person name="Chen A."/>
            <person name="Palaniappan K."/>
            <person name="D'haeseleer P."/>
            <person name="Chain P."/>
            <person name="Bristow J."/>
            <person name="Eisen J.A."/>
            <person name="Markowitz V."/>
            <person name="Hugenholtz P."/>
            <person name="Schneider S."/>
            <person name="Goker M."/>
            <person name="Pukall R."/>
            <person name="Kyrpides N.C."/>
            <person name="Klenk H.P."/>
        </authorList>
    </citation>
    <scope>NUCLEOTIDE SEQUENCE [LARGE SCALE GENOMIC DNA]</scope>
    <source>
        <strain evidence="4">ATCC 14392 / DSM 20547 / JCM 11482 / CCUG 33030 / NBRC 15357 / NCTC 11040 / CCM 314 / 541</strain>
    </source>
</reference>
<dbReference type="STRING" id="478801.Ksed_10000"/>
<evidence type="ECO:0000313" key="4">
    <source>
        <dbReference type="Proteomes" id="UP000006666"/>
    </source>
</evidence>
<dbReference type="EMBL" id="CP001686">
    <property type="protein sequence ID" value="ACV06046.1"/>
    <property type="molecule type" value="Genomic_DNA"/>
</dbReference>
<feature type="domain" description="Endonuclease/exonuclease/phosphatase" evidence="2">
    <location>
        <begin position="144"/>
        <end position="354"/>
    </location>
</feature>
<keyword evidence="1" id="KW-0812">Transmembrane</keyword>
<gene>
    <name evidence="3" type="ordered locus">Ksed_10000</name>
</gene>
<organism evidence="3 4">
    <name type="scientific">Kytococcus sedentarius (strain ATCC 14392 / DSM 20547 / JCM 11482 / CCUG 33030 / NBRC 15357 / NCTC 11040 / CCM 314 / 541)</name>
    <name type="common">Micrococcus sedentarius</name>
    <dbReference type="NCBI Taxonomy" id="478801"/>
    <lineage>
        <taxon>Bacteria</taxon>
        <taxon>Bacillati</taxon>
        <taxon>Actinomycetota</taxon>
        <taxon>Actinomycetes</taxon>
        <taxon>Micrococcales</taxon>
        <taxon>Kytococcaceae</taxon>
        <taxon>Kytococcus</taxon>
    </lineage>
</organism>
<keyword evidence="4" id="KW-1185">Reference proteome</keyword>